<dbReference type="PANTHER" id="PTHR12149">
    <property type="entry name" value="FRUCTOSAMINE 3 KINASE-RELATED PROTEIN"/>
    <property type="match status" value="1"/>
</dbReference>
<evidence type="ECO:0000313" key="3">
    <source>
        <dbReference type="EMBL" id="OIW34507.1"/>
    </source>
</evidence>
<reference evidence="3 4" key="1">
    <citation type="submission" date="2016-10" db="EMBL/GenBank/DDBJ databases">
        <title>Draft genome sequence of Coniochaeta ligniaria NRRL30616, a lignocellulolytic fungus for bioabatement of inhibitors in plant biomass hydrolysates.</title>
        <authorList>
            <consortium name="DOE Joint Genome Institute"/>
            <person name="Jimenez D.J."/>
            <person name="Hector R.E."/>
            <person name="Riley R."/>
            <person name="Sun H."/>
            <person name="Grigoriev I.V."/>
            <person name="Van Elsas J.D."/>
            <person name="Nichols N.N."/>
        </authorList>
    </citation>
    <scope>NUCLEOTIDE SEQUENCE [LARGE SCALE GENOMIC DNA]</scope>
    <source>
        <strain evidence="3 4">NRRL 30616</strain>
    </source>
</reference>
<organism evidence="3 4">
    <name type="scientific">Coniochaeta ligniaria NRRL 30616</name>
    <dbReference type="NCBI Taxonomy" id="1408157"/>
    <lineage>
        <taxon>Eukaryota</taxon>
        <taxon>Fungi</taxon>
        <taxon>Dikarya</taxon>
        <taxon>Ascomycota</taxon>
        <taxon>Pezizomycotina</taxon>
        <taxon>Sordariomycetes</taxon>
        <taxon>Sordariomycetidae</taxon>
        <taxon>Coniochaetales</taxon>
        <taxon>Coniochaetaceae</taxon>
        <taxon>Coniochaeta</taxon>
    </lineage>
</organism>
<dbReference type="InterPro" id="IPR016477">
    <property type="entry name" value="Fructo-/Ketosamine-3-kinase"/>
</dbReference>
<dbReference type="EMBL" id="KV875093">
    <property type="protein sequence ID" value="OIW34507.1"/>
    <property type="molecule type" value="Genomic_DNA"/>
</dbReference>
<comment type="catalytic activity">
    <reaction evidence="2">
        <text>N(6)-D-ribulosyl-L-lysyl-[protein] + ATP = N(6)-(3-O-phospho-D-ribulosyl)-L-lysyl-[protein] + ADP + H(+)</text>
        <dbReference type="Rhea" id="RHEA:48432"/>
        <dbReference type="Rhea" id="RHEA-COMP:12103"/>
        <dbReference type="Rhea" id="RHEA-COMP:12104"/>
        <dbReference type="ChEBI" id="CHEBI:15378"/>
        <dbReference type="ChEBI" id="CHEBI:30616"/>
        <dbReference type="ChEBI" id="CHEBI:90418"/>
        <dbReference type="ChEBI" id="CHEBI:90420"/>
        <dbReference type="ChEBI" id="CHEBI:456216"/>
        <dbReference type="EC" id="2.7.1.172"/>
    </reaction>
    <physiologicalReaction direction="left-to-right" evidence="2">
        <dbReference type="Rhea" id="RHEA:48433"/>
    </physiologicalReaction>
</comment>
<dbReference type="InParanoid" id="A0A1J7J559"/>
<accession>A0A1J7J559</accession>
<dbReference type="EC" id="2.7.1.172" evidence="1"/>
<dbReference type="InterPro" id="IPR011009">
    <property type="entry name" value="Kinase-like_dom_sf"/>
</dbReference>
<name>A0A1J7J559_9PEZI</name>
<evidence type="ECO:0000256" key="1">
    <source>
        <dbReference type="ARBA" id="ARBA00011961"/>
    </source>
</evidence>
<dbReference type="Pfam" id="PF03881">
    <property type="entry name" value="Fructosamin_kin"/>
    <property type="match status" value="1"/>
</dbReference>
<evidence type="ECO:0000256" key="2">
    <source>
        <dbReference type="ARBA" id="ARBA00048655"/>
    </source>
</evidence>
<dbReference type="Proteomes" id="UP000182658">
    <property type="component" value="Unassembled WGS sequence"/>
</dbReference>
<dbReference type="AlphaFoldDB" id="A0A1J7J559"/>
<gene>
    <name evidence="3" type="ORF">CONLIGDRAFT_7607</name>
</gene>
<evidence type="ECO:0000313" key="4">
    <source>
        <dbReference type="Proteomes" id="UP000182658"/>
    </source>
</evidence>
<proteinExistence type="predicted"/>
<dbReference type="GO" id="GO:0102193">
    <property type="term" value="F:protein-ribulosamine 3-kinase activity"/>
    <property type="evidence" value="ECO:0007669"/>
    <property type="project" value="UniProtKB-EC"/>
</dbReference>
<dbReference type="PANTHER" id="PTHR12149:SF8">
    <property type="entry name" value="PROTEIN-RIBULOSAMINE 3-KINASE"/>
    <property type="match status" value="1"/>
</dbReference>
<sequence length="287" mass="32161">MNFEGAGDFEFGGGNVNVDPSVLRELPEGCTVTCTENHGVSFWASVGRIDVSLVDGTEQTFFIKVLSKDRGRDMVLSEFESMTALYSVVPEFVPKPRAWGTYTTQPDTHFFLCEFRDMTDDMPDPHKFGALLSAVHQRSVSPNGKFGFHVTTFAGNLPQAVEWEDSWETFFAKSMRQALDLEIERKGPSEELDALSQALFSKVIPRLLRPLESEGQKVKPSLVHGDLWYANSGNDVDTGQPLVFDACCFYAHNECASNLILCRDTKRPCWTDARKPRRVWAMAACVQ</sequence>
<dbReference type="OrthoDB" id="5772781at2759"/>
<keyword evidence="4" id="KW-1185">Reference proteome</keyword>
<protein>
    <recommendedName>
        <fullName evidence="1">protein-ribulosamine 3-kinase</fullName>
        <ecNumber evidence="1">2.7.1.172</ecNumber>
    </recommendedName>
</protein>
<dbReference type="Gene3D" id="3.90.1200.10">
    <property type="match status" value="1"/>
</dbReference>
<dbReference type="SUPFAM" id="SSF56112">
    <property type="entry name" value="Protein kinase-like (PK-like)"/>
    <property type="match status" value="1"/>
</dbReference>